<accession>A0A4Z2JIP0</accession>
<gene>
    <name evidence="1" type="ORF">EYF80_000286</name>
</gene>
<name>A0A4Z2JIP0_9TELE</name>
<reference evidence="1 2" key="1">
    <citation type="submission" date="2019-03" db="EMBL/GenBank/DDBJ databases">
        <title>First draft genome of Liparis tanakae, snailfish: a comprehensive survey of snailfish specific genes.</title>
        <authorList>
            <person name="Kim W."/>
            <person name="Song I."/>
            <person name="Jeong J.-H."/>
            <person name="Kim D."/>
            <person name="Kim S."/>
            <person name="Ryu S."/>
            <person name="Song J.Y."/>
            <person name="Lee S.K."/>
        </authorList>
    </citation>
    <scope>NUCLEOTIDE SEQUENCE [LARGE SCALE GENOMIC DNA]</scope>
    <source>
        <tissue evidence="1">Muscle</tissue>
    </source>
</reference>
<dbReference type="Proteomes" id="UP000314294">
    <property type="component" value="Unassembled WGS sequence"/>
</dbReference>
<organism evidence="1 2">
    <name type="scientific">Liparis tanakae</name>
    <name type="common">Tanaka's snailfish</name>
    <dbReference type="NCBI Taxonomy" id="230148"/>
    <lineage>
        <taxon>Eukaryota</taxon>
        <taxon>Metazoa</taxon>
        <taxon>Chordata</taxon>
        <taxon>Craniata</taxon>
        <taxon>Vertebrata</taxon>
        <taxon>Euteleostomi</taxon>
        <taxon>Actinopterygii</taxon>
        <taxon>Neopterygii</taxon>
        <taxon>Teleostei</taxon>
        <taxon>Neoteleostei</taxon>
        <taxon>Acanthomorphata</taxon>
        <taxon>Eupercaria</taxon>
        <taxon>Perciformes</taxon>
        <taxon>Cottioidei</taxon>
        <taxon>Cottales</taxon>
        <taxon>Liparidae</taxon>
        <taxon>Liparis</taxon>
    </lineage>
</organism>
<keyword evidence="2" id="KW-1185">Reference proteome</keyword>
<sequence length="195" mass="20956">MSMLMVALLERGGAPLSEATTVRVYPELASDFDLSSDRVDGEGAALVAVHDGVPHVIEGRPVEILGHHLGINRTIRIGEPSEAPRPERVHVPEISPLASVSRLAACTRSSCVPAATSSDTAAVYSRCSNTGGLSLMSRTEISTRHSEERRRAPRSLARAFSSYVDCTSRSRARSRLITPLCSSMEKEPSAELTSE</sequence>
<protein>
    <submittedName>
        <fullName evidence="1">Uncharacterized protein</fullName>
    </submittedName>
</protein>
<evidence type="ECO:0000313" key="1">
    <source>
        <dbReference type="EMBL" id="TNN89683.1"/>
    </source>
</evidence>
<dbReference type="AlphaFoldDB" id="A0A4Z2JIP0"/>
<dbReference type="EMBL" id="SRLO01000001">
    <property type="protein sequence ID" value="TNN89683.1"/>
    <property type="molecule type" value="Genomic_DNA"/>
</dbReference>
<evidence type="ECO:0000313" key="2">
    <source>
        <dbReference type="Proteomes" id="UP000314294"/>
    </source>
</evidence>
<proteinExistence type="predicted"/>
<comment type="caution">
    <text evidence="1">The sequence shown here is derived from an EMBL/GenBank/DDBJ whole genome shotgun (WGS) entry which is preliminary data.</text>
</comment>